<protein>
    <recommendedName>
        <fullName evidence="1">PseI/NeuA/B-like domain-containing protein</fullName>
    </recommendedName>
</protein>
<dbReference type="PANTHER" id="PTHR42966">
    <property type="entry name" value="N-ACETYLNEURAMINATE SYNTHASE"/>
    <property type="match status" value="1"/>
</dbReference>
<dbReference type="GO" id="GO:0016051">
    <property type="term" value="P:carbohydrate biosynthetic process"/>
    <property type="evidence" value="ECO:0007669"/>
    <property type="project" value="InterPro"/>
</dbReference>
<comment type="caution">
    <text evidence="2">The sequence shown here is derived from an EMBL/GenBank/DDBJ whole genome shotgun (WGS) entry which is preliminary data.</text>
</comment>
<dbReference type="PANTHER" id="PTHR42966:SF2">
    <property type="entry name" value="PSEUDAMINIC ACID SYNTHASE"/>
    <property type="match status" value="1"/>
</dbReference>
<dbReference type="Pfam" id="PF03102">
    <property type="entry name" value="NeuB"/>
    <property type="match status" value="1"/>
</dbReference>
<accession>A0A645EYB0</accession>
<evidence type="ECO:0000259" key="1">
    <source>
        <dbReference type="Pfam" id="PF03102"/>
    </source>
</evidence>
<proteinExistence type="predicted"/>
<evidence type="ECO:0000313" key="2">
    <source>
        <dbReference type="EMBL" id="MPN06907.1"/>
    </source>
</evidence>
<name>A0A645EYB0_9ZZZZ</name>
<dbReference type="InterPro" id="IPR013785">
    <property type="entry name" value="Aldolase_TIM"/>
</dbReference>
<dbReference type="Gene3D" id="3.20.20.70">
    <property type="entry name" value="Aldolase class I"/>
    <property type="match status" value="1"/>
</dbReference>
<gene>
    <name evidence="2" type="ORF">SDC9_154164</name>
</gene>
<dbReference type="InterPro" id="IPR013132">
    <property type="entry name" value="PseI/NeuA/B-like_N"/>
</dbReference>
<dbReference type="GO" id="GO:0047444">
    <property type="term" value="F:N-acylneuraminate-9-phosphate synthase activity"/>
    <property type="evidence" value="ECO:0007669"/>
    <property type="project" value="TreeGrafter"/>
</dbReference>
<dbReference type="EMBL" id="VSSQ01052853">
    <property type="protein sequence ID" value="MPN06907.1"/>
    <property type="molecule type" value="Genomic_DNA"/>
</dbReference>
<dbReference type="InterPro" id="IPR051690">
    <property type="entry name" value="PseI-like"/>
</dbReference>
<organism evidence="2">
    <name type="scientific">bioreactor metagenome</name>
    <dbReference type="NCBI Taxonomy" id="1076179"/>
    <lineage>
        <taxon>unclassified sequences</taxon>
        <taxon>metagenomes</taxon>
        <taxon>ecological metagenomes</taxon>
    </lineage>
</organism>
<dbReference type="AlphaFoldDB" id="A0A645EYB0"/>
<dbReference type="SUPFAM" id="SSF51569">
    <property type="entry name" value="Aldolase"/>
    <property type="match status" value="1"/>
</dbReference>
<sequence>MTIDCDKEYFQISNGTWKGENLYQLYKKAYTPWEWHERLKDEAEKLGLDFLSTPFDKTAVDFLETLKVSFYKVASFELTDDTIYTFTDSNLLFVEDADSNRLYTTTKKKDFLKHLDASYSDDLPAQKVPFFVEVSDGKIVSVTEEFQFTI</sequence>
<reference evidence="2" key="1">
    <citation type="submission" date="2019-08" db="EMBL/GenBank/DDBJ databases">
        <authorList>
            <person name="Kucharzyk K."/>
            <person name="Murdoch R.W."/>
            <person name="Higgins S."/>
            <person name="Loffler F."/>
        </authorList>
    </citation>
    <scope>NUCLEOTIDE SEQUENCE</scope>
</reference>
<feature type="domain" description="PseI/NeuA/B-like" evidence="1">
    <location>
        <begin position="5"/>
        <end position="82"/>
    </location>
</feature>